<organism evidence="2 3">
    <name type="scientific">Blastochloris viridis</name>
    <name type="common">Rhodopseudomonas viridis</name>
    <dbReference type="NCBI Taxonomy" id="1079"/>
    <lineage>
        <taxon>Bacteria</taxon>
        <taxon>Pseudomonadati</taxon>
        <taxon>Pseudomonadota</taxon>
        <taxon>Alphaproteobacteria</taxon>
        <taxon>Hyphomicrobiales</taxon>
        <taxon>Blastochloridaceae</taxon>
        <taxon>Blastochloris</taxon>
    </lineage>
</organism>
<accession>A0A6N4RBD6</accession>
<dbReference type="EMBL" id="VAFM01000002">
    <property type="protein sequence ID" value="TKW60380.1"/>
    <property type="molecule type" value="Genomic_DNA"/>
</dbReference>
<gene>
    <name evidence="2" type="ORF">DI628_05550</name>
</gene>
<sequence>MNIRSLLIGSAAALAASSAAYAADAASNIGSINRACTFPQPEAIAFVKPAYDLNIPESYTTIDTGNSTQIVAVGCEPLCPIPKDLMKLSSSIHHSLDSEGGTTVV</sequence>
<name>A0A6N4RBD6_BLAVI</name>
<evidence type="ECO:0000313" key="3">
    <source>
        <dbReference type="Proteomes" id="UP000320948"/>
    </source>
</evidence>
<protein>
    <submittedName>
        <fullName evidence="2">Uncharacterized protein</fullName>
    </submittedName>
</protein>
<evidence type="ECO:0000313" key="2">
    <source>
        <dbReference type="EMBL" id="TKW60380.1"/>
    </source>
</evidence>
<feature type="chain" id="PRO_5026687600" evidence="1">
    <location>
        <begin position="23"/>
        <end position="105"/>
    </location>
</feature>
<keyword evidence="1" id="KW-0732">Signal</keyword>
<evidence type="ECO:0000256" key="1">
    <source>
        <dbReference type="SAM" id="SignalP"/>
    </source>
</evidence>
<feature type="signal peptide" evidence="1">
    <location>
        <begin position="1"/>
        <end position="22"/>
    </location>
</feature>
<dbReference type="Proteomes" id="UP000320948">
    <property type="component" value="Unassembled WGS sequence"/>
</dbReference>
<comment type="caution">
    <text evidence="2">The sequence shown here is derived from an EMBL/GenBank/DDBJ whole genome shotgun (WGS) entry which is preliminary data.</text>
</comment>
<dbReference type="AlphaFoldDB" id="A0A6N4RBD6"/>
<proteinExistence type="predicted"/>
<reference evidence="2 3" key="1">
    <citation type="journal article" date="2017" name="Nat. Commun.">
        <title>In situ click chemistry generation of cyclooxygenase-2 inhibitors.</title>
        <authorList>
            <person name="Bhardwaj A."/>
            <person name="Kaur J."/>
            <person name="Wuest M."/>
            <person name="Wuest F."/>
        </authorList>
    </citation>
    <scope>NUCLEOTIDE SEQUENCE [LARGE SCALE GENOMIC DNA]</scope>
    <source>
        <strain evidence="2">S2_018_000_R2_106</strain>
    </source>
</reference>